<evidence type="ECO:0000313" key="2">
    <source>
        <dbReference type="EMBL" id="ARZ66716.1"/>
    </source>
</evidence>
<evidence type="ECO:0000259" key="1">
    <source>
        <dbReference type="Pfam" id="PF09851"/>
    </source>
</evidence>
<evidence type="ECO:0000313" key="3">
    <source>
        <dbReference type="Proteomes" id="UP000195755"/>
    </source>
</evidence>
<dbReference type="AlphaFoldDB" id="A0A1Z2KXG5"/>
<dbReference type="Proteomes" id="UP000195755">
    <property type="component" value="Chromosome"/>
</dbReference>
<proteinExistence type="predicted"/>
<accession>A0A1Z2KXG5</accession>
<organism evidence="2 3">
    <name type="scientific">Streptomyces albireticuli</name>
    <dbReference type="NCBI Taxonomy" id="1940"/>
    <lineage>
        <taxon>Bacteria</taxon>
        <taxon>Bacillati</taxon>
        <taxon>Actinomycetota</taxon>
        <taxon>Actinomycetes</taxon>
        <taxon>Kitasatosporales</taxon>
        <taxon>Streptomycetaceae</taxon>
        <taxon>Streptomyces</taxon>
    </lineage>
</organism>
<sequence length="77" mass="8458">MILFWGLIITVAVLLFRSLARPAVPPGGEHTSWHKGPAPGSPEQILAERYARGEIDEEEYQRRLATLRGSPPGPAKP</sequence>
<dbReference type="EMBL" id="CP021744">
    <property type="protein sequence ID" value="ARZ66716.1"/>
    <property type="molecule type" value="Genomic_DNA"/>
</dbReference>
<dbReference type="InterPro" id="IPR018649">
    <property type="entry name" value="SHOCT"/>
</dbReference>
<protein>
    <recommendedName>
        <fullName evidence="1">SHOCT domain-containing protein</fullName>
    </recommendedName>
</protein>
<dbReference type="KEGG" id="salj:SMD11_1052"/>
<dbReference type="Pfam" id="PF09851">
    <property type="entry name" value="SHOCT"/>
    <property type="match status" value="1"/>
</dbReference>
<feature type="domain" description="SHOCT" evidence="1">
    <location>
        <begin position="42"/>
        <end position="67"/>
    </location>
</feature>
<name>A0A1Z2KXG5_9ACTN</name>
<gene>
    <name evidence="2" type="ORF">SMD11_1052</name>
</gene>
<reference evidence="2 3" key="1">
    <citation type="submission" date="2017-06" db="EMBL/GenBank/DDBJ databases">
        <title>Streptomyces albireticuli Genome sequencing and assembly.</title>
        <authorList>
            <person name="Wang Y."/>
            <person name="Du B."/>
            <person name="Ding Y."/>
            <person name="Liu H."/>
            <person name="Hou Q."/>
            <person name="Liu K."/>
            <person name="Yao L."/>
            <person name="Wang C."/>
        </authorList>
    </citation>
    <scope>NUCLEOTIDE SEQUENCE [LARGE SCALE GENOMIC DNA]</scope>
    <source>
        <strain evidence="2 3">MDJK11</strain>
    </source>
</reference>